<evidence type="ECO:0000256" key="2">
    <source>
        <dbReference type="ARBA" id="ARBA00022723"/>
    </source>
</evidence>
<comment type="caution">
    <text evidence="5">The sequence shown here is derived from an EMBL/GenBank/DDBJ whole genome shotgun (WGS) entry which is preliminary data.</text>
</comment>
<dbReference type="EMBL" id="ONZQ02000009">
    <property type="protein sequence ID" value="SPO04146.1"/>
    <property type="molecule type" value="Genomic_DNA"/>
</dbReference>
<sequence>MGSITNGNAAPAYTVSNPFRDRVLAGQVCPVLSIKLITGNEIAMACKMAGIPAVFIDMEHSTLDLHTVGQLVLACNFVGVSPIVRVPSKSHWHISRALDAGAAAIVIPHVETVAEVRDLVRAAKYAPLGARGCTNSQPVLNFQHVPTLVQNELLNRETMLIPMIETPGAVDLAEEFLAVDGVDGILIGSNDLCTDMGIPGKYDDPRYQDAVTRIVLAGKKAGKPIGIGGIGPRTDLLEKWFSMGATWSLSGQDFGILQSGMKKLGENYRAINERVQQTRNLSAVPASGTM</sequence>
<name>A0AAE8N0E0_9PEZI</name>
<dbReference type="PANTHER" id="PTHR30502:SF0">
    <property type="entry name" value="PHOSPHOENOLPYRUVATE CARBOXYLASE FAMILY PROTEIN"/>
    <property type="match status" value="1"/>
</dbReference>
<dbReference type="GO" id="GO:0046872">
    <property type="term" value="F:metal ion binding"/>
    <property type="evidence" value="ECO:0007669"/>
    <property type="project" value="UniProtKB-KW"/>
</dbReference>
<dbReference type="Gene3D" id="3.20.20.60">
    <property type="entry name" value="Phosphoenolpyruvate-binding domains"/>
    <property type="match status" value="1"/>
</dbReference>
<dbReference type="PANTHER" id="PTHR30502">
    <property type="entry name" value="2-KETO-3-DEOXY-L-RHAMNONATE ALDOLASE"/>
    <property type="match status" value="1"/>
</dbReference>
<organism evidence="5 6">
    <name type="scientific">Cephalotrichum gorgonifer</name>
    <dbReference type="NCBI Taxonomy" id="2041049"/>
    <lineage>
        <taxon>Eukaryota</taxon>
        <taxon>Fungi</taxon>
        <taxon>Dikarya</taxon>
        <taxon>Ascomycota</taxon>
        <taxon>Pezizomycotina</taxon>
        <taxon>Sordariomycetes</taxon>
        <taxon>Hypocreomycetidae</taxon>
        <taxon>Microascales</taxon>
        <taxon>Microascaceae</taxon>
        <taxon>Cephalotrichum</taxon>
    </lineage>
</organism>
<dbReference type="GO" id="GO:0016832">
    <property type="term" value="F:aldehyde-lyase activity"/>
    <property type="evidence" value="ECO:0007669"/>
    <property type="project" value="TreeGrafter"/>
</dbReference>
<dbReference type="Pfam" id="PF03328">
    <property type="entry name" value="HpcH_HpaI"/>
    <property type="match status" value="1"/>
</dbReference>
<dbReference type="Proteomes" id="UP001187682">
    <property type="component" value="Unassembled WGS sequence"/>
</dbReference>
<evidence type="ECO:0000259" key="4">
    <source>
        <dbReference type="Pfam" id="PF03328"/>
    </source>
</evidence>
<evidence type="ECO:0000313" key="6">
    <source>
        <dbReference type="Proteomes" id="UP001187682"/>
    </source>
</evidence>
<evidence type="ECO:0000256" key="3">
    <source>
        <dbReference type="ARBA" id="ARBA00023239"/>
    </source>
</evidence>
<comment type="similarity">
    <text evidence="1">Belongs to the HpcH/HpaI aldolase family.</text>
</comment>
<gene>
    <name evidence="5" type="ORF">DNG_06829</name>
</gene>
<proteinExistence type="inferred from homology"/>
<keyword evidence="6" id="KW-1185">Reference proteome</keyword>
<dbReference type="SUPFAM" id="SSF51621">
    <property type="entry name" value="Phosphoenolpyruvate/pyruvate domain"/>
    <property type="match status" value="1"/>
</dbReference>
<keyword evidence="3" id="KW-0456">Lyase</keyword>
<protein>
    <submittedName>
        <fullName evidence="5">Related to 2,4-dihydroxyhept-2-ene-1,7-dioic acid aldolase</fullName>
    </submittedName>
</protein>
<dbReference type="AlphaFoldDB" id="A0AAE8N0E0"/>
<keyword evidence="2" id="KW-0479">Metal-binding</keyword>
<reference evidence="5" key="1">
    <citation type="submission" date="2018-03" db="EMBL/GenBank/DDBJ databases">
        <authorList>
            <person name="Guldener U."/>
        </authorList>
    </citation>
    <scope>NUCLEOTIDE SEQUENCE</scope>
</reference>
<accession>A0AAE8N0E0</accession>
<dbReference type="InterPro" id="IPR005000">
    <property type="entry name" value="Aldolase/citrate-lyase_domain"/>
</dbReference>
<dbReference type="InterPro" id="IPR040442">
    <property type="entry name" value="Pyrv_kinase-like_dom_sf"/>
</dbReference>
<feature type="domain" description="HpcH/HpaI aldolase/citrate lyase" evidence="4">
    <location>
        <begin position="42"/>
        <end position="222"/>
    </location>
</feature>
<dbReference type="InterPro" id="IPR015813">
    <property type="entry name" value="Pyrv/PenolPyrv_kinase-like_dom"/>
</dbReference>
<dbReference type="InterPro" id="IPR050251">
    <property type="entry name" value="HpcH-HpaI_aldolase"/>
</dbReference>
<evidence type="ECO:0000256" key="1">
    <source>
        <dbReference type="ARBA" id="ARBA00005568"/>
    </source>
</evidence>
<dbReference type="GO" id="GO:0005737">
    <property type="term" value="C:cytoplasm"/>
    <property type="evidence" value="ECO:0007669"/>
    <property type="project" value="TreeGrafter"/>
</dbReference>
<evidence type="ECO:0000313" key="5">
    <source>
        <dbReference type="EMBL" id="SPO04146.1"/>
    </source>
</evidence>